<dbReference type="Proteomes" id="UP001158076">
    <property type="component" value="Unassembled WGS sequence"/>
</dbReference>
<organism evidence="2 3">
    <name type="scientific">Stutzerimonas stutzeri</name>
    <name type="common">Pseudomonas stutzeri</name>
    <dbReference type="NCBI Taxonomy" id="316"/>
    <lineage>
        <taxon>Bacteria</taxon>
        <taxon>Pseudomonadati</taxon>
        <taxon>Pseudomonadota</taxon>
        <taxon>Gammaproteobacteria</taxon>
        <taxon>Pseudomonadales</taxon>
        <taxon>Pseudomonadaceae</taxon>
        <taxon>Stutzerimonas</taxon>
    </lineage>
</organism>
<dbReference type="RefSeq" id="WP_014597359.1">
    <property type="nucleotide sequence ID" value="NZ_JAMOHN010000033.1"/>
</dbReference>
<comment type="caution">
    <text evidence="2">The sequence shown here is derived from an EMBL/GenBank/DDBJ whole genome shotgun (WGS) entry which is preliminary data.</text>
</comment>
<evidence type="ECO:0000259" key="1">
    <source>
        <dbReference type="PROSITE" id="PS51708"/>
    </source>
</evidence>
<dbReference type="InterPro" id="IPR007899">
    <property type="entry name" value="CHAD_dom"/>
</dbReference>
<accession>A0A4S2BFD3</accession>
<sequence length="307" mass="35382">MESNSMAYRIRPTRNAAKEVRKAALQRIDKAIQALTVEADERAEGVHQARKRFKELRALLRLVREPLGARFKLDNRRLRDVGRRLAESRDAAAMLESWDALARANQPLFVSDAFRQIRLQLQQRAAPDGEVHADFDAELAEVLGELRALTQEMQHWKLSGKGFGLLANGLRRTYSDGVRDLARAERDASDELLHEWRKRVKDHWYHCQLLSPCWPDALESRADQLKQVADALGDDHDLAMMAQLMEREPDLFGAPETREQLQRCIQQRREQLQQRALRLGRRLYAEGAKALVTRMAAYWCIARAERG</sequence>
<name>A0A4S2BFD3_STUST</name>
<dbReference type="InterPro" id="IPR038186">
    <property type="entry name" value="CHAD_dom_sf"/>
</dbReference>
<evidence type="ECO:0000313" key="3">
    <source>
        <dbReference type="Proteomes" id="UP001158076"/>
    </source>
</evidence>
<reference evidence="2" key="1">
    <citation type="submission" date="2022-09" db="EMBL/GenBank/DDBJ databases">
        <title>Intensive care unit water sources are persistently colonized with multi-drug resistant bacteria and are the site of extensive horizontal gene transfer of antibiotic resistance genes.</title>
        <authorList>
            <person name="Diorio-Toth L."/>
        </authorList>
    </citation>
    <scope>NUCLEOTIDE SEQUENCE</scope>
    <source>
        <strain evidence="2">GD04147</strain>
    </source>
</reference>
<feature type="domain" description="CHAD" evidence="1">
    <location>
        <begin position="10"/>
        <end position="289"/>
    </location>
</feature>
<dbReference type="PANTHER" id="PTHR39339:SF1">
    <property type="entry name" value="CHAD DOMAIN-CONTAINING PROTEIN"/>
    <property type="match status" value="1"/>
</dbReference>
<dbReference type="PANTHER" id="PTHR39339">
    <property type="entry name" value="SLR1444 PROTEIN"/>
    <property type="match status" value="1"/>
</dbReference>
<dbReference type="AlphaFoldDB" id="A0A4S2BFD3"/>
<dbReference type="EMBL" id="JAODZE010000003">
    <property type="protein sequence ID" value="MDH0145629.1"/>
    <property type="molecule type" value="Genomic_DNA"/>
</dbReference>
<dbReference type="Gene3D" id="1.40.20.10">
    <property type="entry name" value="CHAD domain"/>
    <property type="match status" value="1"/>
</dbReference>
<dbReference type="SMART" id="SM00880">
    <property type="entry name" value="CHAD"/>
    <property type="match status" value="1"/>
</dbReference>
<proteinExistence type="predicted"/>
<protein>
    <submittedName>
        <fullName evidence="2">CHAD domain-containing protein</fullName>
    </submittedName>
</protein>
<dbReference type="PROSITE" id="PS51708">
    <property type="entry name" value="CHAD"/>
    <property type="match status" value="1"/>
</dbReference>
<evidence type="ECO:0000313" key="2">
    <source>
        <dbReference type="EMBL" id="MDH0145629.1"/>
    </source>
</evidence>
<gene>
    <name evidence="2" type="ORF">N7335_04435</name>
</gene>
<dbReference type="Pfam" id="PF05235">
    <property type="entry name" value="CHAD"/>
    <property type="match status" value="1"/>
</dbReference>